<comment type="caution">
    <text evidence="2">The sequence shown here is derived from an EMBL/GenBank/DDBJ whole genome shotgun (WGS) entry which is preliminary data.</text>
</comment>
<name>A0A9Q0YMA0_HOLLE</name>
<dbReference type="EMBL" id="JAIZAY010000021">
    <property type="protein sequence ID" value="KAJ8021466.1"/>
    <property type="molecule type" value="Genomic_DNA"/>
</dbReference>
<reference evidence="2" key="1">
    <citation type="submission" date="2021-10" db="EMBL/GenBank/DDBJ databases">
        <title>Tropical sea cucumber genome reveals ecological adaptation and Cuvierian tubules defense mechanism.</title>
        <authorList>
            <person name="Chen T."/>
        </authorList>
    </citation>
    <scope>NUCLEOTIDE SEQUENCE</scope>
    <source>
        <strain evidence="2">Nanhai2018</strain>
        <tissue evidence="2">Muscle</tissue>
    </source>
</reference>
<feature type="region of interest" description="Disordered" evidence="1">
    <location>
        <begin position="45"/>
        <end position="67"/>
    </location>
</feature>
<protein>
    <recommendedName>
        <fullName evidence="4">Apple domain-containing protein</fullName>
    </recommendedName>
</protein>
<sequence length="239" mass="26123">MTSRSTSTAVLATTYRPTTLRTTTIELTTDVKTTTVFTIHQTTTRSTIKPRTTEKTTIQKPTTHVTTTDAQTTQLAASSKPATTVITTEFTTTTIQATPETTTPEVTKIMTTSGSMLLEETTTGIQTTRSGLLGRKKELNCSHVVDVDALKSNYSSYLFQRTESFNNPKRVLENSRVLRPSIMCAVSCLKHVNCSAILFHNADGNGIAVCELLGESLEETNEASLHDGVISYLKLTCFQ</sequence>
<gene>
    <name evidence="2" type="ORF">HOLleu_38681</name>
</gene>
<dbReference type="AlphaFoldDB" id="A0A9Q0YMA0"/>
<evidence type="ECO:0008006" key="4">
    <source>
        <dbReference type="Google" id="ProtNLM"/>
    </source>
</evidence>
<accession>A0A9Q0YMA0</accession>
<dbReference type="Proteomes" id="UP001152320">
    <property type="component" value="Chromosome 21"/>
</dbReference>
<organism evidence="2 3">
    <name type="scientific">Holothuria leucospilota</name>
    <name type="common">Black long sea cucumber</name>
    <name type="synonym">Mertensiothuria leucospilota</name>
    <dbReference type="NCBI Taxonomy" id="206669"/>
    <lineage>
        <taxon>Eukaryota</taxon>
        <taxon>Metazoa</taxon>
        <taxon>Echinodermata</taxon>
        <taxon>Eleutherozoa</taxon>
        <taxon>Echinozoa</taxon>
        <taxon>Holothuroidea</taxon>
        <taxon>Aspidochirotacea</taxon>
        <taxon>Aspidochirotida</taxon>
        <taxon>Holothuriidae</taxon>
        <taxon>Holothuria</taxon>
    </lineage>
</organism>
<evidence type="ECO:0000313" key="3">
    <source>
        <dbReference type="Proteomes" id="UP001152320"/>
    </source>
</evidence>
<proteinExistence type="predicted"/>
<evidence type="ECO:0000256" key="1">
    <source>
        <dbReference type="SAM" id="MobiDB-lite"/>
    </source>
</evidence>
<keyword evidence="3" id="KW-1185">Reference proteome</keyword>
<evidence type="ECO:0000313" key="2">
    <source>
        <dbReference type="EMBL" id="KAJ8021466.1"/>
    </source>
</evidence>